<dbReference type="GeneID" id="19117362"/>
<evidence type="ECO:0000313" key="4">
    <source>
        <dbReference type="Proteomes" id="UP000011761"/>
    </source>
</evidence>
<feature type="compositionally biased region" description="Basic and acidic residues" evidence="1">
    <location>
        <begin position="239"/>
        <end position="254"/>
    </location>
</feature>
<dbReference type="ESTHER" id="bauco-m2myw5">
    <property type="family name" value="NLS3-Tex30"/>
</dbReference>
<dbReference type="Pfam" id="PF20408">
    <property type="entry name" value="Abhydrolase_11"/>
    <property type="match status" value="1"/>
</dbReference>
<evidence type="ECO:0000256" key="1">
    <source>
        <dbReference type="SAM" id="MobiDB-lite"/>
    </source>
</evidence>
<dbReference type="RefSeq" id="XP_007681540.1">
    <property type="nucleotide sequence ID" value="XM_007683350.1"/>
</dbReference>
<dbReference type="InterPro" id="IPR026555">
    <property type="entry name" value="NSL3/Tex30"/>
</dbReference>
<dbReference type="SUPFAM" id="SSF53474">
    <property type="entry name" value="alpha/beta-Hydrolases"/>
    <property type="match status" value="1"/>
</dbReference>
<dbReference type="Gene3D" id="3.40.50.1820">
    <property type="entry name" value="alpha/beta hydrolase"/>
    <property type="match status" value="1"/>
</dbReference>
<feature type="compositionally biased region" description="Basic residues" evidence="1">
    <location>
        <begin position="260"/>
        <end position="270"/>
    </location>
</feature>
<accession>M2MYW5</accession>
<sequence length="270" mass="30120">MKGDYRLNGQEPTTSEVESFQVPFNEKSIICERRGKGKQLSLIFTHGAGGGIANPATKEFAEGFAEISSIATFQGNMNLQSRVKTFNAVADHVDFDKALGGRSMGARAATITAAQEGRKTDALVLVSFPLVGGKKGDSREQILLDLPEHVKVLFITGDKDSQCDLEHLENVTKQMIAPCWSVIVEGADHSMSWKWKDSVQDMRRKTGAVAAEWLKSRQDIQRRRRIRWDEDASAVVLDDKQDVSAAVEQRHENEETQPPPKKRKKSNKRK</sequence>
<dbReference type="STRING" id="717646.M2MYW5"/>
<dbReference type="AlphaFoldDB" id="M2MYW5"/>
<dbReference type="OrthoDB" id="6415022at2759"/>
<organism evidence="3 4">
    <name type="scientific">Baudoinia panamericana (strain UAMH 10762)</name>
    <name type="common">Angels' share fungus</name>
    <name type="synonym">Baudoinia compniacensis (strain UAMH 10762)</name>
    <dbReference type="NCBI Taxonomy" id="717646"/>
    <lineage>
        <taxon>Eukaryota</taxon>
        <taxon>Fungi</taxon>
        <taxon>Dikarya</taxon>
        <taxon>Ascomycota</taxon>
        <taxon>Pezizomycotina</taxon>
        <taxon>Dothideomycetes</taxon>
        <taxon>Dothideomycetidae</taxon>
        <taxon>Mycosphaerellales</taxon>
        <taxon>Teratosphaeriaceae</taxon>
        <taxon>Baudoinia</taxon>
    </lineage>
</organism>
<dbReference type="PANTHER" id="PTHR13136:SF11">
    <property type="entry name" value="TESTIS-EXPRESSED PROTEIN 30"/>
    <property type="match status" value="1"/>
</dbReference>
<dbReference type="HOGENOM" id="CLU_053551_1_0_1"/>
<gene>
    <name evidence="3" type="ORF">BAUCODRAFT_80618</name>
</gene>
<dbReference type="OMA" id="RIRWDED"/>
<dbReference type="KEGG" id="bcom:BAUCODRAFT_80618"/>
<keyword evidence="4" id="KW-1185">Reference proteome</keyword>
<dbReference type="InterPro" id="IPR029058">
    <property type="entry name" value="AB_hydrolase_fold"/>
</dbReference>
<feature type="region of interest" description="Disordered" evidence="1">
    <location>
        <begin position="239"/>
        <end position="270"/>
    </location>
</feature>
<dbReference type="eggNOG" id="KOG3253">
    <property type="taxonomic scope" value="Eukaryota"/>
</dbReference>
<dbReference type="Proteomes" id="UP000011761">
    <property type="component" value="Unassembled WGS sequence"/>
</dbReference>
<evidence type="ECO:0000259" key="2">
    <source>
        <dbReference type="Pfam" id="PF20408"/>
    </source>
</evidence>
<dbReference type="InterPro" id="IPR046879">
    <property type="entry name" value="KANL3/Tex30_Abhydrolase"/>
</dbReference>
<dbReference type="PANTHER" id="PTHR13136">
    <property type="entry name" value="TESTIS DEVELOPMENT PROTEIN PRTD"/>
    <property type="match status" value="1"/>
</dbReference>
<feature type="domain" description="KANL3/Tex30 alpha/beta hydrolase-like" evidence="2">
    <location>
        <begin position="42"/>
        <end position="198"/>
    </location>
</feature>
<reference evidence="3 4" key="1">
    <citation type="journal article" date="2012" name="PLoS Pathog.">
        <title>Diverse lifestyles and strategies of plant pathogenesis encoded in the genomes of eighteen Dothideomycetes fungi.</title>
        <authorList>
            <person name="Ohm R.A."/>
            <person name="Feau N."/>
            <person name="Henrissat B."/>
            <person name="Schoch C.L."/>
            <person name="Horwitz B.A."/>
            <person name="Barry K.W."/>
            <person name="Condon B.J."/>
            <person name="Copeland A.C."/>
            <person name="Dhillon B."/>
            <person name="Glaser F."/>
            <person name="Hesse C.N."/>
            <person name="Kosti I."/>
            <person name="LaButti K."/>
            <person name="Lindquist E.A."/>
            <person name="Lucas S."/>
            <person name="Salamov A.A."/>
            <person name="Bradshaw R.E."/>
            <person name="Ciuffetti L."/>
            <person name="Hamelin R.C."/>
            <person name="Kema G.H.J."/>
            <person name="Lawrence C."/>
            <person name="Scott J.A."/>
            <person name="Spatafora J.W."/>
            <person name="Turgeon B.G."/>
            <person name="de Wit P.J.G.M."/>
            <person name="Zhong S."/>
            <person name="Goodwin S.B."/>
            <person name="Grigoriev I.V."/>
        </authorList>
    </citation>
    <scope>NUCLEOTIDE SEQUENCE [LARGE SCALE GENOMIC DNA]</scope>
    <source>
        <strain evidence="3 4">UAMH 10762</strain>
    </source>
</reference>
<name>M2MYW5_BAUPA</name>
<dbReference type="EMBL" id="KB445564">
    <property type="protein sequence ID" value="EMC91490.1"/>
    <property type="molecule type" value="Genomic_DNA"/>
</dbReference>
<protein>
    <recommendedName>
        <fullName evidence="2">KANL3/Tex30 alpha/beta hydrolase-like domain-containing protein</fullName>
    </recommendedName>
</protein>
<proteinExistence type="predicted"/>
<evidence type="ECO:0000313" key="3">
    <source>
        <dbReference type="EMBL" id="EMC91490.1"/>
    </source>
</evidence>